<evidence type="ECO:0000313" key="2">
    <source>
        <dbReference type="Proteomes" id="UP000640725"/>
    </source>
</evidence>
<name>A0ABR9U7C3_9CYAN</name>
<gene>
    <name evidence="1" type="ORF">IQ236_03900</name>
</gene>
<dbReference type="EMBL" id="JADEWU010000005">
    <property type="protein sequence ID" value="MBE9142363.1"/>
    <property type="molecule type" value="Genomic_DNA"/>
</dbReference>
<reference evidence="1 2" key="1">
    <citation type="submission" date="2020-10" db="EMBL/GenBank/DDBJ databases">
        <authorList>
            <person name="Castelo-Branco R."/>
            <person name="Eusebio N."/>
            <person name="Adriana R."/>
            <person name="Vieira A."/>
            <person name="Brugerolle De Fraissinette N."/>
            <person name="Rezende De Castro R."/>
            <person name="Schneider M.P."/>
            <person name="Vasconcelos V."/>
            <person name="Leao P.N."/>
        </authorList>
    </citation>
    <scope>NUCLEOTIDE SEQUENCE [LARGE SCALE GENOMIC DNA]</scope>
    <source>
        <strain evidence="1 2">LEGE 06226</strain>
    </source>
</reference>
<comment type="caution">
    <text evidence="1">The sequence shown here is derived from an EMBL/GenBank/DDBJ whole genome shotgun (WGS) entry which is preliminary data.</text>
</comment>
<keyword evidence="2" id="KW-1185">Reference proteome</keyword>
<dbReference type="Proteomes" id="UP000640725">
    <property type="component" value="Unassembled WGS sequence"/>
</dbReference>
<evidence type="ECO:0008006" key="3">
    <source>
        <dbReference type="Google" id="ProtNLM"/>
    </source>
</evidence>
<evidence type="ECO:0000313" key="1">
    <source>
        <dbReference type="EMBL" id="MBE9142363.1"/>
    </source>
</evidence>
<accession>A0ABR9U7C3</accession>
<protein>
    <recommendedName>
        <fullName evidence="3">DUF2281 domain-containing protein</fullName>
    </recommendedName>
</protein>
<organism evidence="1 2">
    <name type="scientific">Planktothrix mougeotii LEGE 06226</name>
    <dbReference type="NCBI Taxonomy" id="1828728"/>
    <lineage>
        <taxon>Bacteria</taxon>
        <taxon>Bacillati</taxon>
        <taxon>Cyanobacteriota</taxon>
        <taxon>Cyanophyceae</taxon>
        <taxon>Oscillatoriophycideae</taxon>
        <taxon>Oscillatoriales</taxon>
        <taxon>Microcoleaceae</taxon>
        <taxon>Planktothrix</taxon>
    </lineage>
</organism>
<sequence length="75" mass="8750">MNISIIDEVVEQLKVMPEDLQWQVLKFARTLVKKEVRGTTGQQLLRFAGCISSDDLQLMRQAIEQDCERVDINEW</sequence>
<proteinExistence type="predicted"/>
<dbReference type="RefSeq" id="WP_193868046.1">
    <property type="nucleotide sequence ID" value="NZ_JADEWU010000005.1"/>
</dbReference>